<keyword evidence="2" id="KW-1185">Reference proteome</keyword>
<dbReference type="EMBL" id="JAGIZQ010000003">
    <property type="protein sequence ID" value="KAH6635738.1"/>
    <property type="molecule type" value="Genomic_DNA"/>
</dbReference>
<reference evidence="1 2" key="1">
    <citation type="journal article" date="2021" name="Nat. Commun.">
        <title>Genetic determinants of endophytism in the Arabidopsis root mycobiome.</title>
        <authorList>
            <person name="Mesny F."/>
            <person name="Miyauchi S."/>
            <person name="Thiergart T."/>
            <person name="Pickel B."/>
            <person name="Atanasova L."/>
            <person name="Karlsson M."/>
            <person name="Huettel B."/>
            <person name="Barry K.W."/>
            <person name="Haridas S."/>
            <person name="Chen C."/>
            <person name="Bauer D."/>
            <person name="Andreopoulos W."/>
            <person name="Pangilinan J."/>
            <person name="LaButti K."/>
            <person name="Riley R."/>
            <person name="Lipzen A."/>
            <person name="Clum A."/>
            <person name="Drula E."/>
            <person name="Henrissat B."/>
            <person name="Kohler A."/>
            <person name="Grigoriev I.V."/>
            <person name="Martin F.M."/>
            <person name="Hacquard S."/>
        </authorList>
    </citation>
    <scope>NUCLEOTIDE SEQUENCE [LARGE SCALE GENOMIC DNA]</scope>
    <source>
        <strain evidence="1 2">MPI-SDFR-AT-0079</strain>
    </source>
</reference>
<gene>
    <name evidence="1" type="ORF">F5144DRAFT_487909</name>
</gene>
<dbReference type="Proteomes" id="UP000724584">
    <property type="component" value="Unassembled WGS sequence"/>
</dbReference>
<evidence type="ECO:0000313" key="1">
    <source>
        <dbReference type="EMBL" id="KAH6635738.1"/>
    </source>
</evidence>
<comment type="caution">
    <text evidence="1">The sequence shown here is derived from an EMBL/GenBank/DDBJ whole genome shotgun (WGS) entry which is preliminary data.</text>
</comment>
<protein>
    <submittedName>
        <fullName evidence="1">Major facilitator superfamily domain-containing protein</fullName>
    </submittedName>
</protein>
<sequence length="463" mass="50679">MTDRDPYNWPKGKKLLNLAMIAFHAMMGTFTAAAVQSVFAEIADDLNVSIHQASYMLSLQIAVLGGAPLFWRPLSQRYGRRPIFLLSLICSLVGNIGCAVSPSYSTMGLCRAITAFFISPALAIGSGVVTETFFKKERGRYMGIWTMMVTLGVPMAPFILGFAAVRVGYRWIYWILAITNAVQFILYFLLGRETLYCRHPTPSSTPSVVGPSSSKSLLSFGRIDPSPLGVRDFVQPLTFAAHPCVLIPTVGYAMVFLWGNIMMSVETGSLFPARFGFDPQQVGLQNISIIVGSLIGEQIGGFMSDWWMWRRHKEADGGGSDSESPDDRDALVPQPEFRLWLSYPGYLLAICGVVVYLVQIDRAGSTWNVTPLVGTGIAAAGNQIVTTVATTYAVDCYREDAAGVGVFINFVRQTWGFIGPFWFPLMIESVGFRASAGIATAMLVGVSMIPTAVVQWKGQMWRG</sequence>
<proteinExistence type="predicted"/>
<accession>A0ACB7PEE8</accession>
<name>A0ACB7PEE8_9PEZI</name>
<evidence type="ECO:0000313" key="2">
    <source>
        <dbReference type="Proteomes" id="UP000724584"/>
    </source>
</evidence>
<organism evidence="1 2">
    <name type="scientific">Chaetomium tenue</name>
    <dbReference type="NCBI Taxonomy" id="1854479"/>
    <lineage>
        <taxon>Eukaryota</taxon>
        <taxon>Fungi</taxon>
        <taxon>Dikarya</taxon>
        <taxon>Ascomycota</taxon>
        <taxon>Pezizomycotina</taxon>
        <taxon>Sordariomycetes</taxon>
        <taxon>Sordariomycetidae</taxon>
        <taxon>Sordariales</taxon>
        <taxon>Chaetomiaceae</taxon>
        <taxon>Chaetomium</taxon>
    </lineage>
</organism>